<gene>
    <name evidence="1" type="ORF">WMO24_07355</name>
</gene>
<evidence type="ECO:0000313" key="2">
    <source>
        <dbReference type="Proteomes" id="UP001477672"/>
    </source>
</evidence>
<evidence type="ECO:0000313" key="1">
    <source>
        <dbReference type="EMBL" id="MEQ2520243.1"/>
    </source>
</evidence>
<keyword evidence="2" id="KW-1185">Reference proteome</keyword>
<sequence length="86" mass="9355">MLYHLFEETISDPALGTYQTYGVQGGGVVVHDVGTDPDFVRAVVAALNAYDVEPCHVWDIVEDFLDGEPLPYQPGQTCQESGVGVR</sequence>
<protein>
    <submittedName>
        <fullName evidence="1">Uncharacterized protein</fullName>
    </submittedName>
</protein>
<reference evidence="1 2" key="1">
    <citation type="submission" date="2024-03" db="EMBL/GenBank/DDBJ databases">
        <title>Human intestinal bacterial collection.</title>
        <authorList>
            <person name="Pauvert C."/>
            <person name="Hitch T.C.A."/>
            <person name="Clavel T."/>
        </authorList>
    </citation>
    <scope>NUCLEOTIDE SEQUENCE [LARGE SCALE GENOMIC DNA]</scope>
    <source>
        <strain evidence="1 2">CLA-JM-H11</strain>
    </source>
</reference>
<name>A0ABV1GFF7_9FIRM</name>
<proteinExistence type="predicted"/>
<organism evidence="1 2">
    <name type="scientific">Ruthenibacterium intestinale</name>
    <dbReference type="NCBI Taxonomy" id="3133163"/>
    <lineage>
        <taxon>Bacteria</taxon>
        <taxon>Bacillati</taxon>
        <taxon>Bacillota</taxon>
        <taxon>Clostridia</taxon>
        <taxon>Eubacteriales</taxon>
        <taxon>Oscillospiraceae</taxon>
        <taxon>Ruthenibacterium</taxon>
    </lineage>
</organism>
<accession>A0ABV1GFF7</accession>
<dbReference type="RefSeq" id="WP_349215717.1">
    <property type="nucleotide sequence ID" value="NZ_JBBMFA010000084.1"/>
</dbReference>
<dbReference type="Proteomes" id="UP001477672">
    <property type="component" value="Unassembled WGS sequence"/>
</dbReference>
<comment type="caution">
    <text evidence="1">The sequence shown here is derived from an EMBL/GenBank/DDBJ whole genome shotgun (WGS) entry which is preliminary data.</text>
</comment>
<dbReference type="EMBL" id="JBBMFA010000084">
    <property type="protein sequence ID" value="MEQ2520243.1"/>
    <property type="molecule type" value="Genomic_DNA"/>
</dbReference>